<feature type="transmembrane region" description="Helical" evidence="1">
    <location>
        <begin position="105"/>
        <end position="126"/>
    </location>
</feature>
<organism evidence="2 3">
    <name type="scientific">Clostridium drakei</name>
    <dbReference type="NCBI Taxonomy" id="332101"/>
    <lineage>
        <taxon>Bacteria</taxon>
        <taxon>Bacillati</taxon>
        <taxon>Bacillota</taxon>
        <taxon>Clostridia</taxon>
        <taxon>Eubacteriales</taxon>
        <taxon>Clostridiaceae</taxon>
        <taxon>Clostridium</taxon>
    </lineage>
</organism>
<evidence type="ECO:0000256" key="1">
    <source>
        <dbReference type="SAM" id="Phobius"/>
    </source>
</evidence>
<keyword evidence="1" id="KW-0472">Membrane</keyword>
<reference evidence="3" key="1">
    <citation type="submission" date="2017-04" db="EMBL/GenBank/DDBJ databases">
        <authorList>
            <person name="Song Y."/>
            <person name="Cho B.-K."/>
        </authorList>
    </citation>
    <scope>NUCLEOTIDE SEQUENCE [LARGE SCALE GENOMIC DNA]</scope>
    <source>
        <strain evidence="3">SL1</strain>
    </source>
</reference>
<dbReference type="RefSeq" id="WP_032078953.1">
    <property type="nucleotide sequence ID" value="NZ_CP020953.1"/>
</dbReference>
<accession>A0A2U8DLU3</accession>
<dbReference type="OrthoDB" id="3190532at2"/>
<dbReference type="AlphaFoldDB" id="A0A2U8DLU3"/>
<evidence type="ECO:0000313" key="2">
    <source>
        <dbReference type="EMBL" id="AWI03425.1"/>
    </source>
</evidence>
<name>A0A2U8DLU3_9CLOT</name>
<dbReference type="KEGG" id="cdrk:B9W14_02595"/>
<feature type="transmembrane region" description="Helical" evidence="1">
    <location>
        <begin position="53"/>
        <end position="75"/>
    </location>
</feature>
<feature type="transmembrane region" description="Helical" evidence="1">
    <location>
        <begin position="170"/>
        <end position="199"/>
    </location>
</feature>
<feature type="transmembrane region" description="Helical" evidence="1">
    <location>
        <begin position="219"/>
        <end position="239"/>
    </location>
</feature>
<proteinExistence type="predicted"/>
<sequence length="249" mass="28187">MKYLSLEFFKMRHRGIFLTILFLLFMELAWCTFPLRRLILPLASDSSEAVWEALIMIVTMVKGLLFSVMIAVAVCRVNDMEHKGNTWRLLESSAERRESIWKAKFLSVFLLVSIAQVLESVYLVAYGSSMHIAEKFHIPAFLNYFIGSLAISAVIILIQQWISMTVENQLVAMAVGMLGGFLGLISMFLPSAVRYIFIWGYYVSLAPATFADTGEIKQLPVSVIPTLIALIMAVIFYYIGRRQFAKAES</sequence>
<feature type="transmembrane region" description="Helical" evidence="1">
    <location>
        <begin position="138"/>
        <end position="158"/>
    </location>
</feature>
<dbReference type="EMBL" id="CP020953">
    <property type="protein sequence ID" value="AWI03425.1"/>
    <property type="molecule type" value="Genomic_DNA"/>
</dbReference>
<gene>
    <name evidence="2" type="ORF">B9W14_02595</name>
</gene>
<dbReference type="Proteomes" id="UP000244910">
    <property type="component" value="Chromosome"/>
</dbReference>
<dbReference type="CDD" id="cd21809">
    <property type="entry name" value="ABC-2_lan_permease-like"/>
    <property type="match status" value="1"/>
</dbReference>
<keyword evidence="1" id="KW-1133">Transmembrane helix</keyword>
<protein>
    <submittedName>
        <fullName evidence="2">ABC transporter permease</fullName>
    </submittedName>
</protein>
<keyword evidence="3" id="KW-1185">Reference proteome</keyword>
<evidence type="ECO:0000313" key="3">
    <source>
        <dbReference type="Proteomes" id="UP000244910"/>
    </source>
</evidence>
<dbReference type="Pfam" id="PF12730">
    <property type="entry name" value="ABC2_membrane_4"/>
    <property type="match status" value="1"/>
</dbReference>
<keyword evidence="1" id="KW-0812">Transmembrane</keyword>